<dbReference type="PROSITE" id="PS50111">
    <property type="entry name" value="CHEMOTAXIS_TRANSDUC_2"/>
    <property type="match status" value="1"/>
</dbReference>
<feature type="compositionally biased region" description="Polar residues" evidence="6">
    <location>
        <begin position="649"/>
        <end position="666"/>
    </location>
</feature>
<keyword evidence="13" id="KW-1185">Reference proteome</keyword>
<evidence type="ECO:0000259" key="10">
    <source>
        <dbReference type="PROSITE" id="PS50885"/>
    </source>
</evidence>
<dbReference type="eggNOG" id="COG0840">
    <property type="taxonomic scope" value="Bacteria"/>
</dbReference>
<dbReference type="PANTHER" id="PTHR43531">
    <property type="entry name" value="PROTEIN ICFG"/>
    <property type="match status" value="1"/>
</dbReference>
<dbReference type="SUPFAM" id="SSF58104">
    <property type="entry name" value="Methyl-accepting chemotaxis protein (MCP) signaling domain"/>
    <property type="match status" value="1"/>
</dbReference>
<dbReference type="InterPro" id="IPR051310">
    <property type="entry name" value="MCP_chemotaxis"/>
</dbReference>
<dbReference type="GO" id="GO:0005886">
    <property type="term" value="C:plasma membrane"/>
    <property type="evidence" value="ECO:0007669"/>
    <property type="project" value="TreeGrafter"/>
</dbReference>
<comment type="similarity">
    <text evidence="4">Belongs to the methyl-accepting chemotaxis (MCP) protein family.</text>
</comment>
<dbReference type="InterPro" id="IPR004089">
    <property type="entry name" value="MCPsignal_dom"/>
</dbReference>
<evidence type="ECO:0000256" key="3">
    <source>
        <dbReference type="ARBA" id="ARBA00023224"/>
    </source>
</evidence>
<keyword evidence="7" id="KW-0472">Membrane</keyword>
<evidence type="ECO:0000313" key="13">
    <source>
        <dbReference type="Proteomes" id="UP000006242"/>
    </source>
</evidence>
<evidence type="ECO:0000256" key="2">
    <source>
        <dbReference type="ARBA" id="ARBA00022481"/>
    </source>
</evidence>
<evidence type="ECO:0000256" key="7">
    <source>
        <dbReference type="SAM" id="Phobius"/>
    </source>
</evidence>
<feature type="domain" description="HAMP" evidence="10">
    <location>
        <begin position="341"/>
        <end position="386"/>
    </location>
</feature>
<dbReference type="PANTHER" id="PTHR43531:SF14">
    <property type="entry name" value="METHYL-ACCEPTING CHEMOTAXIS PROTEIN I-RELATED"/>
    <property type="match status" value="1"/>
</dbReference>
<feature type="transmembrane region" description="Helical" evidence="7">
    <location>
        <begin position="312"/>
        <end position="338"/>
    </location>
</feature>
<evidence type="ECO:0000259" key="11">
    <source>
        <dbReference type="PROSITE" id="PS50906"/>
    </source>
</evidence>
<proteinExistence type="inferred from homology"/>
<keyword evidence="3 5" id="KW-0807">Transducer</keyword>
<evidence type="ECO:0000259" key="9">
    <source>
        <dbReference type="PROSITE" id="PS50192"/>
    </source>
</evidence>
<dbReference type="InterPro" id="IPR000727">
    <property type="entry name" value="T_SNARE_dom"/>
</dbReference>
<feature type="domain" description="Methyl-accepting transducer" evidence="8">
    <location>
        <begin position="391"/>
        <end position="620"/>
    </location>
</feature>
<evidence type="ECO:0000256" key="1">
    <source>
        <dbReference type="ARBA" id="ARBA00004370"/>
    </source>
</evidence>
<dbReference type="Proteomes" id="UP000006242">
    <property type="component" value="Unassembled WGS sequence"/>
</dbReference>
<dbReference type="RefSeq" id="WP_021031399.1">
    <property type="nucleotide sequence ID" value="NZ_AFNV02000005.1"/>
</dbReference>
<dbReference type="Pfam" id="PF08376">
    <property type="entry name" value="NIT"/>
    <property type="match status" value="1"/>
</dbReference>
<dbReference type="GO" id="GO:0004888">
    <property type="term" value="F:transmembrane signaling receptor activity"/>
    <property type="evidence" value="ECO:0007669"/>
    <property type="project" value="TreeGrafter"/>
</dbReference>
<evidence type="ECO:0000256" key="5">
    <source>
        <dbReference type="PROSITE-ProRule" id="PRU00284"/>
    </source>
</evidence>
<dbReference type="STRING" id="1033802.SSPSH_000865"/>
<reference evidence="12 13" key="1">
    <citation type="journal article" date="2011" name="J. Bacteriol.">
        <title>Genome sequence of Salinisphaera shabanensis, a gammaproteobacterium from the harsh, variable environment of the brine-seawater interface of the Shaban Deep in the Red Sea.</title>
        <authorList>
            <person name="Antunes A."/>
            <person name="Alam I."/>
            <person name="Bajic V.B."/>
            <person name="Stingl U."/>
        </authorList>
    </citation>
    <scope>NUCLEOTIDE SEQUENCE [LARGE SCALE GENOMIC DNA]</scope>
    <source>
        <strain evidence="12 13">E1L3A</strain>
    </source>
</reference>
<dbReference type="Pfam" id="PF00015">
    <property type="entry name" value="MCPsignal"/>
    <property type="match status" value="1"/>
</dbReference>
<dbReference type="CDD" id="cd11386">
    <property type="entry name" value="MCP_signal"/>
    <property type="match status" value="1"/>
</dbReference>
<gene>
    <name evidence="12" type="primary">tsr</name>
    <name evidence="12" type="ORF">SSPSH_000865</name>
</gene>
<feature type="region of interest" description="Disordered" evidence="6">
    <location>
        <begin position="641"/>
        <end position="674"/>
    </location>
</feature>
<comment type="subcellular location">
    <subcellularLocation>
        <location evidence="1">Membrane</location>
    </subcellularLocation>
</comment>
<dbReference type="CDD" id="cd06225">
    <property type="entry name" value="HAMP"/>
    <property type="match status" value="1"/>
</dbReference>
<evidence type="ECO:0000256" key="4">
    <source>
        <dbReference type="ARBA" id="ARBA00029447"/>
    </source>
</evidence>
<name>U2E8G3_9GAMM</name>
<evidence type="ECO:0000313" key="12">
    <source>
        <dbReference type="EMBL" id="ERJ20001.1"/>
    </source>
</evidence>
<keyword evidence="2" id="KW-0488">Methylation</keyword>
<dbReference type="PROSITE" id="PS50192">
    <property type="entry name" value="T_SNARE"/>
    <property type="match status" value="1"/>
</dbReference>
<dbReference type="OrthoDB" id="2489132at2"/>
<dbReference type="AlphaFoldDB" id="U2E8G3"/>
<dbReference type="SMART" id="SM00304">
    <property type="entry name" value="HAMP"/>
    <property type="match status" value="1"/>
</dbReference>
<evidence type="ECO:0000259" key="8">
    <source>
        <dbReference type="PROSITE" id="PS50111"/>
    </source>
</evidence>
<dbReference type="EMBL" id="AFNV02000005">
    <property type="protein sequence ID" value="ERJ20001.1"/>
    <property type="molecule type" value="Genomic_DNA"/>
</dbReference>
<organism evidence="12 13">
    <name type="scientific">Salinisphaera shabanensis E1L3A</name>
    <dbReference type="NCBI Taxonomy" id="1033802"/>
    <lineage>
        <taxon>Bacteria</taxon>
        <taxon>Pseudomonadati</taxon>
        <taxon>Pseudomonadota</taxon>
        <taxon>Gammaproteobacteria</taxon>
        <taxon>Salinisphaerales</taxon>
        <taxon>Salinisphaeraceae</taxon>
        <taxon>Salinisphaera</taxon>
    </lineage>
</organism>
<accession>U2E8G3</accession>
<comment type="caution">
    <text evidence="12">The sequence shown here is derived from an EMBL/GenBank/DDBJ whole genome shotgun (WGS) entry which is preliminary data.</text>
</comment>
<dbReference type="FunFam" id="1.10.287.950:FF:000001">
    <property type="entry name" value="Methyl-accepting chemotaxis sensory transducer"/>
    <property type="match status" value="1"/>
</dbReference>
<feature type="domain" description="NIT" evidence="11">
    <location>
        <begin position="54"/>
        <end position="304"/>
    </location>
</feature>
<reference evidence="12 13" key="2">
    <citation type="journal article" date="2013" name="PLoS ONE">
        <title>INDIGO - INtegrated Data Warehouse of MIcrobial GenOmes with Examples from the Red Sea Extremophiles.</title>
        <authorList>
            <person name="Alam I."/>
            <person name="Antunes A."/>
            <person name="Kamau A.A."/>
            <person name="Ba Alawi W."/>
            <person name="Kalkatawi M."/>
            <person name="Stingl U."/>
            <person name="Bajic V.B."/>
        </authorList>
    </citation>
    <scope>NUCLEOTIDE SEQUENCE [LARGE SCALE GENOMIC DNA]</scope>
    <source>
        <strain evidence="12 13">E1L3A</strain>
    </source>
</reference>
<dbReference type="InterPro" id="IPR013587">
    <property type="entry name" value="Nitrate/nitrite_sensing"/>
</dbReference>
<dbReference type="InterPro" id="IPR010910">
    <property type="entry name" value="Nitrate/nitrite_sensing_bac"/>
</dbReference>
<keyword evidence="7" id="KW-0812">Transmembrane</keyword>
<dbReference type="Pfam" id="PF00672">
    <property type="entry name" value="HAMP"/>
    <property type="match status" value="1"/>
</dbReference>
<keyword evidence="7" id="KW-1133">Transmembrane helix</keyword>
<dbReference type="InterPro" id="IPR003660">
    <property type="entry name" value="HAMP_dom"/>
</dbReference>
<dbReference type="GO" id="GO:0007165">
    <property type="term" value="P:signal transduction"/>
    <property type="evidence" value="ECO:0007669"/>
    <property type="project" value="UniProtKB-KW"/>
</dbReference>
<evidence type="ECO:0000256" key="6">
    <source>
        <dbReference type="SAM" id="MobiDB-lite"/>
    </source>
</evidence>
<dbReference type="Gene3D" id="1.10.287.950">
    <property type="entry name" value="Methyl-accepting chemotaxis protein"/>
    <property type="match status" value="1"/>
</dbReference>
<dbReference type="PROSITE" id="PS50885">
    <property type="entry name" value="HAMP"/>
    <property type="match status" value="1"/>
</dbReference>
<feature type="domain" description="T-SNARE coiled-coil homology" evidence="9">
    <location>
        <begin position="550"/>
        <end position="612"/>
    </location>
</feature>
<dbReference type="SMART" id="SM00283">
    <property type="entry name" value="MA"/>
    <property type="match status" value="1"/>
</dbReference>
<sequence length="674" mass="72521">MTNFLHRIGISRKFLLALTLPTLAMLYFAVSGIVQRQQVVSEMDRLHSLTAVAEQAGNLVHQLQRERGMTAGFLGSQGQTFGDELRAQRPATDTEANAFIDQLAALDESQLSTDLSAQIDAARQRLDATTDMRSRVDALSVPLGDALEHYTGTNAALMGLAGKLGHTTDQAKIAQRLSAYYKLLEAKDLAGIERAVLANAFAADQMPQALYRRFLKLIGAEAAFLKGFQTLATPAMREEYRQALSGPEIDRLKDLRNLAIDRADQGGFGVDPKQWFDWQTIKISGLKTVEDAVTAEIMATEQGLRSEARADLWFYVAIAVVASLLALVLTIAIVRAIVGPLKEALHNITNRNGDLTQRLVVPGTDELSQLYKAFNEATESTAQLVRNIQRSALSVEVASGEISQGNQDLAQRTEQQSASIEETAASMEEITSTVRHTAENAGQAQHLSEDVSEQATQARAIADDARKAMSDIHSANQEVTDIVEAIDGIAFQTNLLALNASVEAARAGEHGRGFAVVAAEVRQLASRSANEAKRIRVLIERNVSTIDTGNKLVGDTHSTLTEIASRIRQVTGLVTDISSATNEQSQGIEQINQAIAQLESVTQQNSALVEEVAAASKSLDEQAVEMAREVGQFTVDDSGHAHAAHAENQAGTTSARSHHTPSSSMPSGALAMGG</sequence>
<protein>
    <submittedName>
        <fullName evidence="12">Chemotaxis protein</fullName>
    </submittedName>
</protein>
<dbReference type="PROSITE" id="PS50906">
    <property type="entry name" value="NIT"/>
    <property type="match status" value="1"/>
</dbReference>
<dbReference type="GO" id="GO:0006935">
    <property type="term" value="P:chemotaxis"/>
    <property type="evidence" value="ECO:0007669"/>
    <property type="project" value="TreeGrafter"/>
</dbReference>